<keyword evidence="3" id="KW-1185">Reference proteome</keyword>
<dbReference type="PANTHER" id="PTHR43649:SF33">
    <property type="entry name" value="POLYGALACTURONAN_RHAMNOGALACTURONAN-BINDING PROTEIN YTCQ"/>
    <property type="match status" value="1"/>
</dbReference>
<proteinExistence type="predicted"/>
<organism evidence="2 3">
    <name type="scientific">Paenibacillus odorifer</name>
    <dbReference type="NCBI Taxonomy" id="189426"/>
    <lineage>
        <taxon>Bacteria</taxon>
        <taxon>Bacillati</taxon>
        <taxon>Bacillota</taxon>
        <taxon>Bacilli</taxon>
        <taxon>Bacillales</taxon>
        <taxon>Paenibacillaceae</taxon>
        <taxon>Paenibacillus</taxon>
    </lineage>
</organism>
<keyword evidence="1" id="KW-0732">Signal</keyword>
<dbReference type="PANTHER" id="PTHR43649">
    <property type="entry name" value="ARABINOSE-BINDING PROTEIN-RELATED"/>
    <property type="match status" value="1"/>
</dbReference>
<evidence type="ECO:0000313" key="2">
    <source>
        <dbReference type="EMBL" id="OMD50922.1"/>
    </source>
</evidence>
<protein>
    <submittedName>
        <fullName evidence="2">ABC transporter substrate-binding protein</fullName>
    </submittedName>
</protein>
<evidence type="ECO:0000313" key="3">
    <source>
        <dbReference type="Proteomes" id="UP000187313"/>
    </source>
</evidence>
<evidence type="ECO:0000256" key="1">
    <source>
        <dbReference type="ARBA" id="ARBA00022729"/>
    </source>
</evidence>
<dbReference type="CDD" id="cd13580">
    <property type="entry name" value="PBP2_AlgQ_like_1"/>
    <property type="match status" value="1"/>
</dbReference>
<sequence>MKDNLGIDVKYDWVVTDTNQAYQTKIRLMLSSGDKMPDVITYRGDMETVNMLIDSGQFTDVGGLIDKYAGDVYKKGMELNPDTLLPVTRDGKVMALPVLDYAYNDDMVLWLRQDWMDKLGLQAPKTLADFENIMDAFVNKDPDGNGKKDTLGLATGFKNTYLNWIADISWLFGDFGTMPEQWNKGADGTLSYGSIDPGAKQALSTLKTWMEKGYITKDAGLVDENGGYEQFTKGQAGAIVGRNWLPDWPFGDLLNNVPGAKYKAYAIPAGPDGKIGTQSGNPSVNGWMLINKDSKHQEALLRYYNFLFDNWANPQKGGIFENGFAEGYDYAKQADGTVVKDPAKYPDLFPGYGDRTHLVEPIYYSLTFDGAREPGLYAETMNKLANGGTPETPYEIATAAVRKPENIEAMKIVLEQKDIRMKNYFQGPLTETMKSKNELLKKLVLQTYSKIIYGQSPIEEFDTMVANWKKSGGDEITKEVNDWYISASKK</sequence>
<dbReference type="EMBL" id="MPTD01000009">
    <property type="protein sequence ID" value="OMD50922.1"/>
    <property type="molecule type" value="Genomic_DNA"/>
</dbReference>
<accession>A0ABX3HJU0</accession>
<comment type="caution">
    <text evidence="2">The sequence shown here is derived from an EMBL/GenBank/DDBJ whole genome shotgun (WGS) entry which is preliminary data.</text>
</comment>
<dbReference type="Gene3D" id="3.40.190.10">
    <property type="entry name" value="Periplasmic binding protein-like II"/>
    <property type="match status" value="3"/>
</dbReference>
<gene>
    <name evidence="2" type="ORF">BSK51_14440</name>
</gene>
<dbReference type="SUPFAM" id="SSF53850">
    <property type="entry name" value="Periplasmic binding protein-like II"/>
    <property type="match status" value="1"/>
</dbReference>
<dbReference type="Proteomes" id="UP000187313">
    <property type="component" value="Unassembled WGS sequence"/>
</dbReference>
<dbReference type="InterPro" id="IPR050490">
    <property type="entry name" value="Bact_solute-bd_prot1"/>
</dbReference>
<reference evidence="2 3" key="1">
    <citation type="submission" date="2016-10" db="EMBL/GenBank/DDBJ databases">
        <title>Paenibacillus species isolates.</title>
        <authorList>
            <person name="Beno S.M."/>
        </authorList>
    </citation>
    <scope>NUCLEOTIDE SEQUENCE [LARGE SCALE GENOMIC DNA]</scope>
    <source>
        <strain evidence="2 3">FSL R5-0923</strain>
    </source>
</reference>
<name>A0ABX3HJU0_9BACL</name>